<dbReference type="Gene3D" id="3.30.1120.10">
    <property type="match status" value="1"/>
</dbReference>
<evidence type="ECO:0000256" key="2">
    <source>
        <dbReference type="ARBA" id="ARBA00022801"/>
    </source>
</evidence>
<dbReference type="Proteomes" id="UP000237662">
    <property type="component" value="Unassembled WGS sequence"/>
</dbReference>
<dbReference type="AlphaFoldDB" id="A0A2S6I3Y0"/>
<dbReference type="InterPro" id="IPR036514">
    <property type="entry name" value="SGNH_hydro_sf"/>
</dbReference>
<dbReference type="PANTHER" id="PTHR42693:SF53">
    <property type="entry name" value="ENDO-4-O-SULFATASE"/>
    <property type="match status" value="1"/>
</dbReference>
<gene>
    <name evidence="6" type="ORF">CLV84_2810</name>
</gene>
<sequence>MGIVLRHITVLACLAWATTVLAQTTDRPNIVFILADDLGYADLGSYGQTVIRTPNLDRLAEQGTRFTQVYAGSTVCAPSRSVLMTGQHTGHTTVRGNNGIGGVVGLGGAEGRIPLQASDTTVAELLQQSGYATGMIGKWGLGEPATEGLPAAQGFDYFFGFLNQRRAHTYFPEYVWRNNERVDFPDNVGHRKQDYIQDHFLAESLQFVDAHRKEPFFLYLPFTLPHDDYEIDTLGRFVDSLSWSPDERAYAAMVERLDRDVGLLLDRLEENDLADRTVVFFCSDNGAAQRWEGRFDSSGPLRGRKRDMYEGGLRTPMIVRYPGRVPAGTVSEVPWSFVDVLPTLSALAGINLPAGTDGTNVWPQIAGEDPGQPVTDRTFYWEFHEGGYQQAIRRGPYKAIRTAPDLDWELYNLEDDPGEANDLAVREPTVVRELANLAEAAHRPSAFFPVRSKGRRSKVLLIGDSTVNNGSDDGDLCGWGEVLSPYFDSSAVEVVNAARGGRSSKTYYKEGLWAEALAGLEEGDFLLIQFGHNDGGPIFAGKARGSLPGTGPEWQSGTDATTGRPDTVRTYGWYLRQYVRQAKAVGVTPVVCSMVPRNRWENGRTERTADSYAGWAKTVATEEGAFFIDLNERVAAVYDRVGEQELWNTYFKDDHTHTTCYGAELNARTVATALAELPVPGLTDLVRIPQVGDKR</sequence>
<organism evidence="6 7">
    <name type="scientific">Neolewinella xylanilytica</name>
    <dbReference type="NCBI Taxonomy" id="1514080"/>
    <lineage>
        <taxon>Bacteria</taxon>
        <taxon>Pseudomonadati</taxon>
        <taxon>Bacteroidota</taxon>
        <taxon>Saprospiria</taxon>
        <taxon>Saprospirales</taxon>
        <taxon>Lewinellaceae</taxon>
        <taxon>Neolewinella</taxon>
    </lineage>
</organism>
<evidence type="ECO:0000259" key="4">
    <source>
        <dbReference type="Pfam" id="PF00884"/>
    </source>
</evidence>
<accession>A0A2S6I3Y0</accession>
<dbReference type="Gene3D" id="3.40.720.10">
    <property type="entry name" value="Alkaline Phosphatase, subunit A"/>
    <property type="match status" value="1"/>
</dbReference>
<dbReference type="InterPro" id="IPR017850">
    <property type="entry name" value="Alkaline_phosphatase_core_sf"/>
</dbReference>
<dbReference type="Pfam" id="PF13472">
    <property type="entry name" value="Lipase_GDSL_2"/>
    <property type="match status" value="1"/>
</dbReference>
<dbReference type="SUPFAM" id="SSF53649">
    <property type="entry name" value="Alkaline phosphatase-like"/>
    <property type="match status" value="1"/>
</dbReference>
<keyword evidence="7" id="KW-1185">Reference proteome</keyword>
<evidence type="ECO:0000259" key="5">
    <source>
        <dbReference type="Pfam" id="PF13472"/>
    </source>
</evidence>
<dbReference type="CDD" id="cd01821">
    <property type="entry name" value="Rhamnogalacturan_acetylesterase_like"/>
    <property type="match status" value="1"/>
</dbReference>
<feature type="chain" id="PRO_5015496902" evidence="3">
    <location>
        <begin position="23"/>
        <end position="695"/>
    </location>
</feature>
<feature type="domain" description="SGNH hydrolase-type esterase" evidence="5">
    <location>
        <begin position="461"/>
        <end position="660"/>
    </location>
</feature>
<dbReference type="InterPro" id="IPR000917">
    <property type="entry name" value="Sulfatase_N"/>
</dbReference>
<dbReference type="InterPro" id="IPR050738">
    <property type="entry name" value="Sulfatase"/>
</dbReference>
<dbReference type="Pfam" id="PF00884">
    <property type="entry name" value="Sulfatase"/>
    <property type="match status" value="1"/>
</dbReference>
<evidence type="ECO:0000313" key="6">
    <source>
        <dbReference type="EMBL" id="PPK85898.1"/>
    </source>
</evidence>
<dbReference type="PANTHER" id="PTHR42693">
    <property type="entry name" value="ARYLSULFATASE FAMILY MEMBER"/>
    <property type="match status" value="1"/>
</dbReference>
<dbReference type="Gene3D" id="3.40.50.1110">
    <property type="entry name" value="SGNH hydrolase"/>
    <property type="match status" value="1"/>
</dbReference>
<feature type="domain" description="Sulfatase N-terminal" evidence="4">
    <location>
        <begin position="28"/>
        <end position="350"/>
    </location>
</feature>
<name>A0A2S6I3Y0_9BACT</name>
<evidence type="ECO:0000256" key="1">
    <source>
        <dbReference type="ARBA" id="ARBA00008779"/>
    </source>
</evidence>
<comment type="caution">
    <text evidence="6">The sequence shown here is derived from an EMBL/GenBank/DDBJ whole genome shotgun (WGS) entry which is preliminary data.</text>
</comment>
<protein>
    <submittedName>
        <fullName evidence="6">Arylsulfatase A-like enzyme</fullName>
    </submittedName>
</protein>
<keyword evidence="3" id="KW-0732">Signal</keyword>
<evidence type="ECO:0000313" key="7">
    <source>
        <dbReference type="Proteomes" id="UP000237662"/>
    </source>
</evidence>
<dbReference type="InterPro" id="IPR037459">
    <property type="entry name" value="RhgT-like"/>
</dbReference>
<keyword evidence="2" id="KW-0378">Hydrolase</keyword>
<dbReference type="RefSeq" id="WP_170067710.1">
    <property type="nucleotide sequence ID" value="NZ_PTJC01000006.1"/>
</dbReference>
<reference evidence="6 7" key="1">
    <citation type="submission" date="2018-02" db="EMBL/GenBank/DDBJ databases">
        <title>Genomic Encyclopedia of Archaeal and Bacterial Type Strains, Phase II (KMG-II): from individual species to whole genera.</title>
        <authorList>
            <person name="Goeker M."/>
        </authorList>
    </citation>
    <scope>NUCLEOTIDE SEQUENCE [LARGE SCALE GENOMIC DNA]</scope>
    <source>
        <strain evidence="6 7">DSM 29526</strain>
    </source>
</reference>
<dbReference type="GO" id="GO:0004065">
    <property type="term" value="F:arylsulfatase activity"/>
    <property type="evidence" value="ECO:0007669"/>
    <property type="project" value="TreeGrafter"/>
</dbReference>
<dbReference type="CDD" id="cd16145">
    <property type="entry name" value="ARS_like"/>
    <property type="match status" value="1"/>
</dbReference>
<dbReference type="EMBL" id="PTJC01000006">
    <property type="protein sequence ID" value="PPK85898.1"/>
    <property type="molecule type" value="Genomic_DNA"/>
</dbReference>
<proteinExistence type="inferred from homology"/>
<dbReference type="InterPro" id="IPR013830">
    <property type="entry name" value="SGNH_hydro"/>
</dbReference>
<dbReference type="SUPFAM" id="SSF52266">
    <property type="entry name" value="SGNH hydrolase"/>
    <property type="match status" value="1"/>
</dbReference>
<comment type="similarity">
    <text evidence="1">Belongs to the sulfatase family.</text>
</comment>
<feature type="signal peptide" evidence="3">
    <location>
        <begin position="1"/>
        <end position="22"/>
    </location>
</feature>
<evidence type="ECO:0000256" key="3">
    <source>
        <dbReference type="SAM" id="SignalP"/>
    </source>
</evidence>